<proteinExistence type="predicted"/>
<dbReference type="Proteomes" id="UP000298097">
    <property type="component" value="Unassembled WGS sequence"/>
</dbReference>
<evidence type="ECO:0000313" key="1">
    <source>
        <dbReference type="EMBL" id="TGK36243.1"/>
    </source>
</evidence>
<organism evidence="1 2">
    <name type="scientific">Leptospira andrefontaineae</name>
    <dbReference type="NCBI Taxonomy" id="2484976"/>
    <lineage>
        <taxon>Bacteria</taxon>
        <taxon>Pseudomonadati</taxon>
        <taxon>Spirochaetota</taxon>
        <taxon>Spirochaetia</taxon>
        <taxon>Leptospirales</taxon>
        <taxon>Leptospiraceae</taxon>
        <taxon>Leptospira</taxon>
    </lineage>
</organism>
<dbReference type="AlphaFoldDB" id="A0A4R9GYJ8"/>
<name>A0A4R9GYJ8_9LEPT</name>
<accession>A0A4R9GYJ8</accession>
<reference evidence="1" key="1">
    <citation type="journal article" date="2019" name="PLoS Negl. Trop. Dis.">
        <title>Revisiting the worldwide diversity of Leptospira species in the environment.</title>
        <authorList>
            <person name="Vincent A.T."/>
            <person name="Schiettekatte O."/>
            <person name="Bourhy P."/>
            <person name="Veyrier F.J."/>
            <person name="Picardeau M."/>
        </authorList>
    </citation>
    <scope>NUCLEOTIDE SEQUENCE [LARGE SCALE GENOMIC DNA]</scope>
    <source>
        <strain evidence="1">201800301</strain>
    </source>
</reference>
<dbReference type="OrthoDB" id="72471at2"/>
<evidence type="ECO:0000313" key="2">
    <source>
        <dbReference type="Proteomes" id="UP000298097"/>
    </source>
</evidence>
<dbReference type="EMBL" id="RQEY01000024">
    <property type="protein sequence ID" value="TGK36243.1"/>
    <property type="molecule type" value="Genomic_DNA"/>
</dbReference>
<keyword evidence="2" id="KW-1185">Reference proteome</keyword>
<gene>
    <name evidence="1" type="ORF">EHO65_18240</name>
</gene>
<protein>
    <submittedName>
        <fullName evidence="1">Uncharacterized protein</fullName>
    </submittedName>
</protein>
<sequence length="234" mass="27440">MKEKSIIFSEQLIPSVIDGSKTVTRRTTRLDKINECPDDWELHSTENGWTYVFVNRWSGERFEIKPKSVYGNIGGELWVRETWRSMGFDADYPKYDMLIQYKDEQHRWVRFRGGYKLFAFAGWKPSIHMPREASRIQLEITNLRVERLNSISIQDAKAEGIQIEEGEVVHSYGEGLISATNVTGLPILKYALLWDHLHGKGEWKKNPWVWVIDFKVINLEITTNKKEKESHVLR</sequence>
<dbReference type="RefSeq" id="WP_135775980.1">
    <property type="nucleotide sequence ID" value="NZ_RQEY01000024.1"/>
</dbReference>
<comment type="caution">
    <text evidence="1">The sequence shown here is derived from an EMBL/GenBank/DDBJ whole genome shotgun (WGS) entry which is preliminary data.</text>
</comment>